<dbReference type="Pfam" id="PF25571">
    <property type="entry name" value="TPR_CCP1_N"/>
    <property type="match status" value="1"/>
</dbReference>
<comment type="catalytic activity">
    <reaction evidence="10">
        <text>(L-glutamyl)(n+1)-gamma-L-glutamyl-L-glutamyl-[protein] + H2O = (L-glutamyl)(n)-gamma-L-glutamyl-L-glutamyl-[protein] + L-glutamate</text>
        <dbReference type="Rhea" id="RHEA:60004"/>
        <dbReference type="Rhea" id="RHEA-COMP:15519"/>
        <dbReference type="Rhea" id="RHEA-COMP:15675"/>
        <dbReference type="ChEBI" id="CHEBI:15377"/>
        <dbReference type="ChEBI" id="CHEBI:29985"/>
        <dbReference type="ChEBI" id="CHEBI:143623"/>
    </reaction>
    <physiologicalReaction direction="left-to-right" evidence="10">
        <dbReference type="Rhea" id="RHEA:60005"/>
    </physiologicalReaction>
</comment>
<reference evidence="14" key="2">
    <citation type="journal article" date="2013" name="Nat. Commun.">
        <title>Genome of the Chinese tree shrew.</title>
        <authorList>
            <person name="Fan Y."/>
            <person name="Huang Z.Y."/>
            <person name="Cao C.C."/>
            <person name="Chen C.S."/>
            <person name="Chen Y.X."/>
            <person name="Fan D.D."/>
            <person name="He J."/>
            <person name="Hou H.L."/>
            <person name="Hu L."/>
            <person name="Hu X.T."/>
            <person name="Jiang X.T."/>
            <person name="Lai R."/>
            <person name="Lang Y.S."/>
            <person name="Liang B."/>
            <person name="Liao S.G."/>
            <person name="Mu D."/>
            <person name="Ma Y.Y."/>
            <person name="Niu Y.Y."/>
            <person name="Sun X.Q."/>
            <person name="Xia J.Q."/>
            <person name="Xiao J."/>
            <person name="Xiong Z.Q."/>
            <person name="Xu L."/>
            <person name="Yang L."/>
            <person name="Zhang Y."/>
            <person name="Zhao W."/>
            <person name="Zhao X.D."/>
            <person name="Zheng Y.T."/>
            <person name="Zhou J.M."/>
            <person name="Zhu Y.B."/>
            <person name="Zhang G.J."/>
            <person name="Wang J."/>
            <person name="Yao Y.G."/>
        </authorList>
    </citation>
    <scope>NUCLEOTIDE SEQUENCE [LARGE SCALE GENOMIC DNA]</scope>
</reference>
<dbReference type="SUPFAM" id="SSF53187">
    <property type="entry name" value="Zn-dependent exopeptidases"/>
    <property type="match status" value="1"/>
</dbReference>
<dbReference type="SUPFAM" id="SSF48371">
    <property type="entry name" value="ARM repeat"/>
    <property type="match status" value="1"/>
</dbReference>
<dbReference type="Gene3D" id="2.60.40.3120">
    <property type="match status" value="1"/>
</dbReference>
<evidence type="ECO:0000259" key="12">
    <source>
        <dbReference type="Pfam" id="PF18027"/>
    </source>
</evidence>
<feature type="compositionally biased region" description="Acidic residues" evidence="11">
    <location>
        <begin position="222"/>
        <end position="251"/>
    </location>
</feature>
<evidence type="ECO:0000313" key="13">
    <source>
        <dbReference type="EMBL" id="ELW70719.1"/>
    </source>
</evidence>
<evidence type="ECO:0000256" key="10">
    <source>
        <dbReference type="ARBA" id="ARBA00029302"/>
    </source>
</evidence>
<keyword evidence="14" id="KW-1185">Reference proteome</keyword>
<evidence type="ECO:0000313" key="14">
    <source>
        <dbReference type="Proteomes" id="UP000011518"/>
    </source>
</evidence>
<keyword evidence="4 13" id="KW-0121">Carboxypeptidase</keyword>
<dbReference type="Pfam" id="PF18027">
    <property type="entry name" value="Pepdidase_M14_N"/>
    <property type="match status" value="1"/>
</dbReference>
<protein>
    <submittedName>
        <fullName evidence="13">Cytosolic carboxypeptidase 4</fullName>
    </submittedName>
</protein>
<dbReference type="FunFam" id="2.60.40.3120:FF:000001">
    <property type="entry name" value="cytosolic carboxypeptidase 1 isoform X1"/>
    <property type="match status" value="1"/>
</dbReference>
<dbReference type="GO" id="GO:0004180">
    <property type="term" value="F:carboxypeptidase activity"/>
    <property type="evidence" value="ECO:0007669"/>
    <property type="project" value="UniProtKB-KW"/>
</dbReference>
<evidence type="ECO:0000256" key="5">
    <source>
        <dbReference type="ARBA" id="ARBA00022670"/>
    </source>
</evidence>
<dbReference type="GO" id="GO:0006508">
    <property type="term" value="P:proteolysis"/>
    <property type="evidence" value="ECO:0007669"/>
    <property type="project" value="UniProtKB-KW"/>
</dbReference>
<evidence type="ECO:0000256" key="7">
    <source>
        <dbReference type="ARBA" id="ARBA00022801"/>
    </source>
</evidence>
<comment type="cofactor">
    <cofactor evidence="1">
        <name>Zn(2+)</name>
        <dbReference type="ChEBI" id="CHEBI:29105"/>
    </cofactor>
</comment>
<dbReference type="InterPro" id="IPR040626">
    <property type="entry name" value="Pepdidase_M14_N"/>
</dbReference>
<keyword evidence="5" id="KW-0645">Protease</keyword>
<dbReference type="GO" id="GO:0005829">
    <property type="term" value="C:cytosol"/>
    <property type="evidence" value="ECO:0007669"/>
    <property type="project" value="UniProtKB-SubCell"/>
</dbReference>
<dbReference type="GO" id="GO:0008237">
    <property type="term" value="F:metallopeptidase activity"/>
    <property type="evidence" value="ECO:0007669"/>
    <property type="project" value="UniProtKB-KW"/>
</dbReference>
<gene>
    <name evidence="13" type="ORF">TREES_T100016638</name>
</gene>
<organism evidence="13 14">
    <name type="scientific">Tupaia chinensis</name>
    <name type="common">Chinese tree shrew</name>
    <name type="synonym">Tupaia belangeri chinensis</name>
    <dbReference type="NCBI Taxonomy" id="246437"/>
    <lineage>
        <taxon>Eukaryota</taxon>
        <taxon>Metazoa</taxon>
        <taxon>Chordata</taxon>
        <taxon>Craniata</taxon>
        <taxon>Vertebrata</taxon>
        <taxon>Euteleostomi</taxon>
        <taxon>Mammalia</taxon>
        <taxon>Eutheria</taxon>
        <taxon>Euarchontoglires</taxon>
        <taxon>Scandentia</taxon>
        <taxon>Tupaiidae</taxon>
        <taxon>Tupaia</taxon>
    </lineage>
</organism>
<dbReference type="Gene3D" id="1.25.10.10">
    <property type="entry name" value="Leucine-rich Repeat Variant"/>
    <property type="match status" value="1"/>
</dbReference>
<dbReference type="eggNOG" id="KOG3641">
    <property type="taxonomic scope" value="Eukaryota"/>
</dbReference>
<accession>L9L7T5</accession>
<reference evidence="14" key="1">
    <citation type="submission" date="2012-07" db="EMBL/GenBank/DDBJ databases">
        <title>Genome of the Chinese tree shrew, a rising model animal genetically related to primates.</title>
        <authorList>
            <person name="Zhang G."/>
            <person name="Fan Y."/>
            <person name="Yao Y."/>
            <person name="Huang Z."/>
        </authorList>
    </citation>
    <scope>NUCLEOTIDE SEQUENCE [LARGE SCALE GENOMIC DNA]</scope>
</reference>
<dbReference type="Proteomes" id="UP000011518">
    <property type="component" value="Unassembled WGS sequence"/>
</dbReference>
<evidence type="ECO:0000256" key="3">
    <source>
        <dbReference type="ARBA" id="ARBA00005988"/>
    </source>
</evidence>
<evidence type="ECO:0000256" key="6">
    <source>
        <dbReference type="ARBA" id="ARBA00022723"/>
    </source>
</evidence>
<evidence type="ECO:0000256" key="9">
    <source>
        <dbReference type="ARBA" id="ARBA00023049"/>
    </source>
</evidence>
<dbReference type="PANTHER" id="PTHR12756">
    <property type="entry name" value="CYTOSOLIC CARBOXYPEPTIDASE"/>
    <property type="match status" value="1"/>
</dbReference>
<sequence>MISKGGSEALLQTLVDTARTLSPDYDILLPLFRLLAKVGLRGQIIATVLLSSSVTTGAMLGINGAMELLFKVLTPYTRKHTRTIRAATEVLAALLKSKSNSRRAVNRGYVTTLLRLHQDWHGHDTANSYVFIRRGLLLCLKHIAILRSGREAFRAAQGMEILYSTSQNCLDDKNAEPVISVMLQILRQCHPKSPLPLATASSAYSCPVPESITSEAPCVLTEEDFEDDGDEEVDKDSDSEDVKEEDDDLETDLDKLSSKPGLDRPEEELMQYKAMCLELSCRFEELASKFGEGLDSEETQYANHHHIPSTTSSRQHGLLKDQSSWVQGKEDTVQTSLLSLVKMGKSTVHLASRKSPLMSPLQSIHCNGLGIVSAECKIPNFQTSLKEAAWDADAIFGALSVPFPNSTSPREILNVVGQLLQAHPKNIPFHDPELYMAKAKRTRSVSDFKVMAFPDVWGHLPSSSQSMLERKCGVQRIKILEDVRRLIQPRDIINKVVFSLDESWPLQDTASCLRFFSKFESGNLRKAIQVREFEYDLLINADVNGSQHQQWFYFQVSGMKPAVSYRFNIINCEKPNSQFNYGMQPTLYSVKEALLGRPTWVRTGYDICYYKNHYCQSPAARGGIPGKCYYTLTFAVTFPHNEDVCYLAYHYPYTYTALMTHLDILEKSVNPKHIYFRQEVLCQTLGGNPCPLVTITAMPESNSTDHLEQFREYKGDSVEDLTKDIHYSLGNSVHF</sequence>
<evidence type="ECO:0000256" key="1">
    <source>
        <dbReference type="ARBA" id="ARBA00001947"/>
    </source>
</evidence>
<dbReference type="InParanoid" id="L9L7T5"/>
<evidence type="ECO:0000256" key="4">
    <source>
        <dbReference type="ARBA" id="ARBA00022645"/>
    </source>
</evidence>
<keyword evidence="7" id="KW-0378">Hydrolase</keyword>
<feature type="compositionally biased region" description="Basic and acidic residues" evidence="11">
    <location>
        <begin position="252"/>
        <end position="264"/>
    </location>
</feature>
<dbReference type="GO" id="GO:0046872">
    <property type="term" value="F:metal ion binding"/>
    <property type="evidence" value="ECO:0007669"/>
    <property type="project" value="UniProtKB-KW"/>
</dbReference>
<dbReference type="InterPro" id="IPR016024">
    <property type="entry name" value="ARM-type_fold"/>
</dbReference>
<dbReference type="PANTHER" id="PTHR12756:SF5">
    <property type="entry name" value="CYTOSOLIC CARBOXYPEPTIDASE 4"/>
    <property type="match status" value="1"/>
</dbReference>
<dbReference type="FunCoup" id="L9L7T5">
    <property type="interactions" value="11"/>
</dbReference>
<comment type="subcellular location">
    <subcellularLocation>
        <location evidence="2">Cytoplasm</location>
        <location evidence="2">Cytosol</location>
    </subcellularLocation>
</comment>
<name>L9L7T5_TUPCH</name>
<proteinExistence type="inferred from homology"/>
<evidence type="ECO:0000256" key="8">
    <source>
        <dbReference type="ARBA" id="ARBA00022833"/>
    </source>
</evidence>
<keyword evidence="6" id="KW-0479">Metal-binding</keyword>
<evidence type="ECO:0000256" key="2">
    <source>
        <dbReference type="ARBA" id="ARBA00004514"/>
    </source>
</evidence>
<evidence type="ECO:0000256" key="11">
    <source>
        <dbReference type="SAM" id="MobiDB-lite"/>
    </source>
</evidence>
<dbReference type="EMBL" id="KB320486">
    <property type="protein sequence ID" value="ELW70719.1"/>
    <property type="molecule type" value="Genomic_DNA"/>
</dbReference>
<feature type="domain" description="Cytosolic carboxypeptidase N-terminal" evidence="12">
    <location>
        <begin position="516"/>
        <end position="591"/>
    </location>
</feature>
<dbReference type="AlphaFoldDB" id="L9L7T5"/>
<dbReference type="InterPro" id="IPR011989">
    <property type="entry name" value="ARM-like"/>
</dbReference>
<comment type="similarity">
    <text evidence="3">Belongs to the peptidase M14 family.</text>
</comment>
<dbReference type="InterPro" id="IPR050821">
    <property type="entry name" value="Cytosolic_carboxypeptidase"/>
</dbReference>
<keyword evidence="8" id="KW-0862">Zinc</keyword>
<keyword evidence="9" id="KW-0482">Metalloprotease</keyword>
<dbReference type="STRING" id="246437.L9L7T5"/>
<feature type="region of interest" description="Disordered" evidence="11">
    <location>
        <begin position="222"/>
        <end position="265"/>
    </location>
</feature>